<evidence type="ECO:0000256" key="5">
    <source>
        <dbReference type="ARBA" id="ARBA00022989"/>
    </source>
</evidence>
<keyword evidence="10" id="KW-1185">Reference proteome</keyword>
<evidence type="ECO:0000313" key="10">
    <source>
        <dbReference type="Proteomes" id="UP000245998"/>
    </source>
</evidence>
<evidence type="ECO:0000256" key="1">
    <source>
        <dbReference type="ARBA" id="ARBA00004651"/>
    </source>
</evidence>
<feature type="transmembrane region" description="Helical" evidence="8">
    <location>
        <begin position="12"/>
        <end position="35"/>
    </location>
</feature>
<dbReference type="Proteomes" id="UP000245998">
    <property type="component" value="Unassembled WGS sequence"/>
</dbReference>
<reference evidence="9 10" key="1">
    <citation type="submission" date="2018-04" db="EMBL/GenBank/DDBJ databases">
        <title>Camelliibacillus theae gen. nov., sp. nov., isolated from Pu'er tea.</title>
        <authorList>
            <person name="Niu L."/>
        </authorList>
    </citation>
    <scope>NUCLEOTIDE SEQUENCE [LARGE SCALE GENOMIC DNA]</scope>
    <source>
        <strain evidence="9 10">T8</strain>
    </source>
</reference>
<proteinExistence type="predicted"/>
<feature type="transmembrane region" description="Helical" evidence="8">
    <location>
        <begin position="190"/>
        <end position="213"/>
    </location>
</feature>
<evidence type="ECO:0000256" key="6">
    <source>
        <dbReference type="ARBA" id="ARBA00023065"/>
    </source>
</evidence>
<accession>A0A2U1K2B6</accession>
<feature type="transmembrane region" description="Helical" evidence="8">
    <location>
        <begin position="47"/>
        <end position="66"/>
    </location>
</feature>
<dbReference type="GO" id="GO:0005886">
    <property type="term" value="C:plasma membrane"/>
    <property type="evidence" value="ECO:0007669"/>
    <property type="project" value="UniProtKB-SubCell"/>
</dbReference>
<evidence type="ECO:0000313" key="9">
    <source>
        <dbReference type="EMBL" id="PWA11108.1"/>
    </source>
</evidence>
<protein>
    <submittedName>
        <fullName evidence="9">Ktr system potassium uptake protein D</fullName>
    </submittedName>
</protein>
<keyword evidence="2" id="KW-0813">Transport</keyword>
<name>A0A2U1K2B6_9BACI</name>
<dbReference type="PANTHER" id="PTHR32024">
    <property type="entry name" value="TRK SYSTEM POTASSIUM UPTAKE PROTEIN TRKG-RELATED"/>
    <property type="match status" value="1"/>
</dbReference>
<dbReference type="AlphaFoldDB" id="A0A2U1K2B6"/>
<dbReference type="RefSeq" id="WP_116554840.1">
    <property type="nucleotide sequence ID" value="NZ_QCZG01000019.1"/>
</dbReference>
<dbReference type="OrthoDB" id="9810952at2"/>
<feature type="transmembrane region" description="Helical" evidence="8">
    <location>
        <begin position="353"/>
        <end position="373"/>
    </location>
</feature>
<feature type="transmembrane region" description="Helical" evidence="8">
    <location>
        <begin position="72"/>
        <end position="99"/>
    </location>
</feature>
<evidence type="ECO:0000256" key="7">
    <source>
        <dbReference type="ARBA" id="ARBA00023136"/>
    </source>
</evidence>
<evidence type="ECO:0000256" key="3">
    <source>
        <dbReference type="ARBA" id="ARBA00022475"/>
    </source>
</evidence>
<keyword evidence="4 8" id="KW-0812">Transmembrane</keyword>
<gene>
    <name evidence="9" type="ORF">DCC39_10060</name>
</gene>
<dbReference type="GO" id="GO:0030001">
    <property type="term" value="P:metal ion transport"/>
    <property type="evidence" value="ECO:0007669"/>
    <property type="project" value="UniProtKB-ARBA"/>
</dbReference>
<keyword evidence="5 8" id="KW-1133">Transmembrane helix</keyword>
<feature type="transmembrane region" description="Helical" evidence="8">
    <location>
        <begin position="130"/>
        <end position="150"/>
    </location>
</feature>
<dbReference type="GO" id="GO:0008324">
    <property type="term" value="F:monoatomic cation transmembrane transporter activity"/>
    <property type="evidence" value="ECO:0007669"/>
    <property type="project" value="InterPro"/>
</dbReference>
<feature type="transmembrane region" description="Helical" evidence="8">
    <location>
        <begin position="234"/>
        <end position="253"/>
    </location>
</feature>
<comment type="caution">
    <text evidence="9">The sequence shown here is derived from an EMBL/GenBank/DDBJ whole genome shotgun (WGS) entry which is preliminary data.</text>
</comment>
<dbReference type="PANTHER" id="PTHR32024:SF4">
    <property type="entry name" value="KTR SYSTEM POTASSIUM UPTAKE PROTEIN D"/>
    <property type="match status" value="1"/>
</dbReference>
<keyword evidence="6" id="KW-0406">Ion transport</keyword>
<dbReference type="EMBL" id="QCZG01000019">
    <property type="protein sequence ID" value="PWA11108.1"/>
    <property type="molecule type" value="Genomic_DNA"/>
</dbReference>
<dbReference type="InterPro" id="IPR003445">
    <property type="entry name" value="Cat_transpt"/>
</dbReference>
<keyword evidence="7 8" id="KW-0472">Membrane</keyword>
<dbReference type="Pfam" id="PF02386">
    <property type="entry name" value="TrkH"/>
    <property type="match status" value="1"/>
</dbReference>
<comment type="subcellular location">
    <subcellularLocation>
        <location evidence="1">Cell membrane</location>
        <topology evidence="1">Multi-pass membrane protein</topology>
    </subcellularLocation>
</comment>
<evidence type="ECO:0000256" key="2">
    <source>
        <dbReference type="ARBA" id="ARBA00022448"/>
    </source>
</evidence>
<feature type="transmembrane region" description="Helical" evidence="8">
    <location>
        <begin position="312"/>
        <end position="332"/>
    </location>
</feature>
<sequence>MRRMKSNHLSSFQLLVIFYFSAVSISAILLSLPFAHKPGVEFSVMDGIFTAVSAVSVTGLTVVSIADTFSVAGTFVILIVIQIGGLGLMTMSTFIWILVGKKIGLKERQLIMADQNQPTLSGLVNLMKQILLLILTIEFIGFLILGTYYLTYFPTWQEAYYQALFATISATTNTGFDITGNSLLPFAHDYFVQFIHMVLIILGAIGFPVLIEIKRFFQHKKKSEPYRFSLFTKLTTSTYFILIAVGFLLILVLEWTHFFVGKSWHESFFYALFQSVTTRSSGLSTLDVSEFTLATQLILSVSMFIGASPSSVGGGIRTTTFAIVLLAIFFYAKGKGSIKVFNREIYEDDMRKAFVVSAVAVLLFVVAVIILSITEQLSLMPIIFEVASAFGTCGLSLGITPELSTIGKIVIMSLMFIGRIGLVTLVFLIRGKEITEKYHYPKERVIIG</sequence>
<organism evidence="9 10">
    <name type="scientific">Pueribacillus theae</name>
    <dbReference type="NCBI Taxonomy" id="2171751"/>
    <lineage>
        <taxon>Bacteria</taxon>
        <taxon>Bacillati</taxon>
        <taxon>Bacillota</taxon>
        <taxon>Bacilli</taxon>
        <taxon>Bacillales</taxon>
        <taxon>Bacillaceae</taxon>
        <taxon>Pueribacillus</taxon>
    </lineage>
</organism>
<evidence type="ECO:0000256" key="4">
    <source>
        <dbReference type="ARBA" id="ARBA00022692"/>
    </source>
</evidence>
<feature type="transmembrane region" description="Helical" evidence="8">
    <location>
        <begin position="409"/>
        <end position="429"/>
    </location>
</feature>
<keyword evidence="3" id="KW-1003">Cell membrane</keyword>
<evidence type="ECO:0000256" key="8">
    <source>
        <dbReference type="SAM" id="Phobius"/>
    </source>
</evidence>